<reference evidence="4 5" key="1">
    <citation type="journal article" date="1998" name="Science">
        <title>Genome sequence of the nematode C. elegans: a platform for investigating biology.</title>
        <authorList>
            <consortium name="The C. elegans sequencing consortium"/>
            <person name="Sulson J.E."/>
            <person name="Waterston R."/>
        </authorList>
    </citation>
    <scope>NUCLEOTIDE SEQUENCE [LARGE SCALE GENOMIC DNA]</scope>
    <source>
        <strain evidence="4 5">Bristol N2</strain>
    </source>
</reference>
<evidence type="ECO:0000313" key="6">
    <source>
        <dbReference type="WormBase" id="D2030.7"/>
    </source>
</evidence>
<feature type="compositionally biased region" description="Low complexity" evidence="2">
    <location>
        <begin position="293"/>
        <end position="305"/>
    </location>
</feature>
<dbReference type="OMA" id="FSDVEMC"/>
<dbReference type="AlphaFoldDB" id="P90792"/>
<feature type="region of interest" description="Disordered" evidence="2">
    <location>
        <begin position="293"/>
        <end position="315"/>
    </location>
</feature>
<feature type="domain" description="C2H2-type" evidence="3">
    <location>
        <begin position="354"/>
        <end position="381"/>
    </location>
</feature>
<evidence type="ECO:0000313" key="5">
    <source>
        <dbReference type="Proteomes" id="UP000001940"/>
    </source>
</evidence>
<dbReference type="PIR" id="T20357">
    <property type="entry name" value="T20357"/>
</dbReference>
<keyword evidence="1" id="KW-0863">Zinc-finger</keyword>
<dbReference type="HOGENOM" id="CLU_517032_0_0_1"/>
<dbReference type="AGR" id="WB:WBGene00008417"/>
<sequence>MNVDEDCYFASLTHGLNTDCRRANAKMKETLKNYNFSAFLVEQNCLRCPNNDCNLSFVLILQKTEFFRLKRDVVFEVRPTIVVHRSFKELVSADRKIRQDITEKNTVGVQASVETVNKFVDACPSICNIQSQTDIMAEKMHIGIQTEEVKFVSEISALGITEVECQNVFPTSFIKTEPVSTSPVRTMEVQQDNDDDDVMFIEIRPRIHEFPSTREIKQEENTTEDTVHLEKVIPEDSVRDVKDEPISEPVEQETSSSSISKELGDSGSSKFSDVADNHTASLNLSMLSQRSTVTSSSISQSIPTPRGRDTPSAAKRAKFSDVEMCRICWDVTFFTTLEEYCNHVQDRHCSVARFKCSSCERKFWDIRSGTQHLKAHNEDGAGNSISHILPEISEEHLSKFINVANQCYPETFRNTQSEKILDIINALP</sequence>
<dbReference type="PaxDb" id="6239-D2030.7"/>
<dbReference type="GO" id="GO:0008270">
    <property type="term" value="F:zinc ion binding"/>
    <property type="evidence" value="ECO:0007669"/>
    <property type="project" value="UniProtKB-KW"/>
</dbReference>
<gene>
    <name evidence="4" type="ORF">CELE_D2030.7</name>
    <name evidence="4 6" type="ORF">D2030.7</name>
</gene>
<keyword evidence="1" id="KW-0479">Metal-binding</keyword>
<proteinExistence type="evidence at protein level"/>
<accession>P90792</accession>
<dbReference type="GeneID" id="172516"/>
<feature type="compositionally biased region" description="Basic and acidic residues" evidence="2">
    <location>
        <begin position="212"/>
        <end position="245"/>
    </location>
</feature>
<dbReference type="OrthoDB" id="5819490at2759"/>
<dbReference type="UCSC" id="D2030.7">
    <property type="organism name" value="c. elegans"/>
</dbReference>
<dbReference type="Proteomes" id="UP000001940">
    <property type="component" value="Chromosome I"/>
</dbReference>
<dbReference type="STRING" id="6239.D2030.7.1"/>
<evidence type="ECO:0000313" key="4">
    <source>
        <dbReference type="EMBL" id="CAA98119.2"/>
    </source>
</evidence>
<protein>
    <submittedName>
        <fullName evidence="4">C2H2-type domain-containing protein</fullName>
    </submittedName>
</protein>
<evidence type="ECO:0007829" key="7">
    <source>
        <dbReference type="PeptideAtlas" id="P90792"/>
    </source>
</evidence>
<keyword evidence="1" id="KW-0862">Zinc</keyword>
<dbReference type="FunCoup" id="P90792">
    <property type="interactions" value="2"/>
</dbReference>
<dbReference type="PROSITE" id="PS50157">
    <property type="entry name" value="ZINC_FINGER_C2H2_2"/>
    <property type="match status" value="1"/>
</dbReference>
<feature type="compositionally biased region" description="Polar residues" evidence="2">
    <location>
        <begin position="252"/>
        <end position="271"/>
    </location>
</feature>
<evidence type="ECO:0000256" key="2">
    <source>
        <dbReference type="SAM" id="MobiDB-lite"/>
    </source>
</evidence>
<dbReference type="KEGG" id="cel:CELE_D2030.7"/>
<dbReference type="WormBase" id="D2030.7">
    <property type="protein sequence ID" value="CE30270"/>
    <property type="gene ID" value="WBGene00008417"/>
</dbReference>
<name>P90792_CAEEL</name>
<evidence type="ECO:0000256" key="1">
    <source>
        <dbReference type="PROSITE-ProRule" id="PRU00042"/>
    </source>
</evidence>
<dbReference type="PeptideAtlas" id="P90792"/>
<keyword evidence="5" id="KW-1185">Reference proteome</keyword>
<dbReference type="CTD" id="172516"/>
<dbReference type="InterPro" id="IPR013087">
    <property type="entry name" value="Znf_C2H2_type"/>
</dbReference>
<evidence type="ECO:0000259" key="3">
    <source>
        <dbReference type="PROSITE" id="PS50157"/>
    </source>
</evidence>
<dbReference type="Gene3D" id="3.30.160.60">
    <property type="entry name" value="Classic Zinc Finger"/>
    <property type="match status" value="1"/>
</dbReference>
<dbReference type="InParanoid" id="P90792"/>
<feature type="region of interest" description="Disordered" evidence="2">
    <location>
        <begin position="212"/>
        <end position="274"/>
    </location>
</feature>
<organism evidence="4 5">
    <name type="scientific">Caenorhabditis elegans</name>
    <dbReference type="NCBI Taxonomy" id="6239"/>
    <lineage>
        <taxon>Eukaryota</taxon>
        <taxon>Metazoa</taxon>
        <taxon>Ecdysozoa</taxon>
        <taxon>Nematoda</taxon>
        <taxon>Chromadorea</taxon>
        <taxon>Rhabditida</taxon>
        <taxon>Rhabditina</taxon>
        <taxon>Rhabditomorpha</taxon>
        <taxon>Rhabditoidea</taxon>
        <taxon>Rhabditidae</taxon>
        <taxon>Peloderinae</taxon>
        <taxon>Caenorhabditis</taxon>
    </lineage>
</organism>
<keyword evidence="7" id="KW-1267">Proteomics identification</keyword>
<dbReference type="RefSeq" id="NP_492122.2">
    <property type="nucleotide sequence ID" value="NM_059721.5"/>
</dbReference>
<dbReference type="Bgee" id="WBGene00008417">
    <property type="expression patterns" value="Expressed in germ line (C elegans) and 3 other cell types or tissues"/>
</dbReference>
<dbReference type="EMBL" id="BX284601">
    <property type="protein sequence ID" value="CAA98119.2"/>
    <property type="molecule type" value="Genomic_DNA"/>
</dbReference>
<dbReference type="PROSITE" id="PS00028">
    <property type="entry name" value="ZINC_FINGER_C2H2_1"/>
    <property type="match status" value="1"/>
</dbReference>
<dbReference type="eggNOG" id="ENOG502TH88">
    <property type="taxonomic scope" value="Eukaryota"/>
</dbReference>